<keyword evidence="2" id="KW-0732">Signal</keyword>
<dbReference type="PANTHER" id="PTHR30332">
    <property type="entry name" value="PROBABLE GENERAL SECRETION PATHWAY PROTEIN D"/>
    <property type="match status" value="1"/>
</dbReference>
<reference evidence="5" key="2">
    <citation type="submission" date="2024-04" db="EMBL/GenBank/DDBJ databases">
        <authorList>
            <person name="Diaz M."/>
            <person name="Bach T."/>
            <person name="Gonzalez Anta G."/>
            <person name="Agaras B."/>
            <person name="Wibberg D."/>
            <person name="Noguera F."/>
            <person name="Canciani W."/>
            <person name="Ybarra T."/>
            <person name="Nunez M.L."/>
            <person name="Valverde C."/>
        </authorList>
    </citation>
    <scope>NUCLEOTIDE SEQUENCE</scope>
    <source>
        <strain evidence="5">1008</strain>
    </source>
</reference>
<dbReference type="PRINTS" id="PR00811">
    <property type="entry name" value="BCTERIALGSPD"/>
</dbReference>
<organism evidence="5 6">
    <name type="scientific">Pseudomonas pergaminensis</name>
    <dbReference type="NCBI Taxonomy" id="2853159"/>
    <lineage>
        <taxon>Bacteria</taxon>
        <taxon>Pseudomonadati</taxon>
        <taxon>Pseudomonadota</taxon>
        <taxon>Gammaproteobacteria</taxon>
        <taxon>Pseudomonadales</taxon>
        <taxon>Pseudomonadaceae</taxon>
        <taxon>Pseudomonas</taxon>
    </lineage>
</organism>
<accession>A0ABD7TND2</accession>
<comment type="similarity">
    <text evidence="1">Belongs to the bacterial secretin family.</text>
</comment>
<feature type="chain" id="PRO_5044800182" evidence="2">
    <location>
        <begin position="19"/>
        <end position="426"/>
    </location>
</feature>
<proteinExistence type="inferred from homology"/>
<feature type="signal peptide" evidence="2">
    <location>
        <begin position="1"/>
        <end position="18"/>
    </location>
</feature>
<evidence type="ECO:0000256" key="1">
    <source>
        <dbReference type="RuleBase" id="RU004003"/>
    </source>
</evidence>
<reference evidence="5" key="1">
    <citation type="journal article" date="2022" name="Front. Plant Sci.">
        <title>Agronomic efficiency and genome mining analysis of the wheat-biostimulant rhizospheric bacterium Pseudomonas pergaminensis sp. nov. strain 1008T.</title>
        <authorList>
            <person name="Diaz M."/>
            <person name="Bach T."/>
            <person name="Gonzalez Anta G."/>
            <person name="Agaras B."/>
            <person name="Wibberg D."/>
            <person name="Noguera F."/>
            <person name="Canciani W."/>
            <person name="Valverde C."/>
        </authorList>
    </citation>
    <scope>NUCLEOTIDE SEQUENCE</scope>
    <source>
        <strain evidence="5">1008</strain>
    </source>
</reference>
<dbReference type="PANTHER" id="PTHR30332:SF17">
    <property type="entry name" value="TYPE IV PILIATION SYSTEM PROTEIN DR_0774-RELATED"/>
    <property type="match status" value="1"/>
</dbReference>
<evidence type="ECO:0000313" key="5">
    <source>
        <dbReference type="EMBL" id="USW03172.1"/>
    </source>
</evidence>
<evidence type="ECO:0000256" key="2">
    <source>
        <dbReference type="SAM" id="SignalP"/>
    </source>
</evidence>
<name>A0ABD7TND2_9PSED</name>
<dbReference type="KEGG" id="ppeg:KUA23_10895"/>
<dbReference type="InterPro" id="IPR032789">
    <property type="entry name" value="T2SS-T3SS_pil_N"/>
</dbReference>
<dbReference type="InterPro" id="IPR050810">
    <property type="entry name" value="Bact_Secretion_Sys_Channel"/>
</dbReference>
<dbReference type="Pfam" id="PF00263">
    <property type="entry name" value="Secretin"/>
    <property type="match status" value="1"/>
</dbReference>
<evidence type="ECO:0000313" key="6">
    <source>
        <dbReference type="Proteomes" id="UP001056907"/>
    </source>
</evidence>
<dbReference type="EMBL" id="CP078013">
    <property type="protein sequence ID" value="USW03172.1"/>
    <property type="molecule type" value="Genomic_DNA"/>
</dbReference>
<protein>
    <submittedName>
        <fullName evidence="5">Type II and III secretion system protein family protein</fullName>
    </submittedName>
</protein>
<sequence length="426" mass="43792">MMRFCVLLLSVVACVSQAQEIAAGAGGSIALSSGEGRILHFVAPVDSVLVAEPNVADLQVVSPGTIYIFGKAPGNTSLIALGSDGKQLASLTLAVSSGSQAVTTPMQALHPGSGAQVSGAGNRLIAKGTLGSVAEATDLNALLNPQGQGFQSAINTAEYAGAAQVNLRVRFAEVSRSELLHYGVNWNAMFNNGTFSFGLITGGPLAAASAGGLAAAGAGSGNVNIDGMLDALQANGVLQILAEPNITAMTGQTASFLAGGEVAIPVPVNRDLVGIEYKSFGVSLLFNPTLLPNGRIALQVRPEVSSVVSGGTVDFGNFHVPSFSVRRADTRVEVGSGQTFAIAGLFQRESSQDIEKLPLLGDLPILGNLFRSKRFQRNETELVILITPYLVEPVRGRTLATPLDAQPATAAATGPRSGGAFGFYMN</sequence>
<dbReference type="RefSeq" id="WP_252993926.1">
    <property type="nucleotide sequence ID" value="NZ_CP078013.2"/>
</dbReference>
<dbReference type="Pfam" id="PF13629">
    <property type="entry name" value="T2SS-T3SS_pil_N"/>
    <property type="match status" value="1"/>
</dbReference>
<dbReference type="InterPro" id="IPR001775">
    <property type="entry name" value="GspD/PilQ"/>
</dbReference>
<evidence type="ECO:0000259" key="4">
    <source>
        <dbReference type="Pfam" id="PF13629"/>
    </source>
</evidence>
<dbReference type="AlphaFoldDB" id="A0ABD7TND2"/>
<dbReference type="Proteomes" id="UP001056907">
    <property type="component" value="Chromosome"/>
</dbReference>
<gene>
    <name evidence="5" type="ORF">KUA23_10895</name>
</gene>
<evidence type="ECO:0000259" key="3">
    <source>
        <dbReference type="Pfam" id="PF00263"/>
    </source>
</evidence>
<dbReference type="InterPro" id="IPR004846">
    <property type="entry name" value="T2SS/T3SS_dom"/>
</dbReference>
<feature type="domain" description="Type II/III secretion system secretin-like" evidence="3">
    <location>
        <begin position="231"/>
        <end position="391"/>
    </location>
</feature>
<feature type="domain" description="Pilus formation protein N-terminal" evidence="4">
    <location>
        <begin position="28"/>
        <end position="96"/>
    </location>
</feature>